<evidence type="ECO:0000256" key="1">
    <source>
        <dbReference type="SAM" id="Coils"/>
    </source>
</evidence>
<dbReference type="EMBL" id="MJGC01000037">
    <property type="protein sequence ID" value="OEJ76510.1"/>
    <property type="molecule type" value="Genomic_DNA"/>
</dbReference>
<dbReference type="Pfam" id="PF01814">
    <property type="entry name" value="Hemerythrin"/>
    <property type="match status" value="1"/>
</dbReference>
<name>A0A1E5QPC7_9CYAN</name>
<accession>A0A1E5QPC7</accession>
<evidence type="ECO:0000259" key="2">
    <source>
        <dbReference type="Pfam" id="PF01814"/>
    </source>
</evidence>
<keyword evidence="1" id="KW-0175">Coiled coil</keyword>
<dbReference type="PANTHER" id="PTHR35585">
    <property type="entry name" value="HHE DOMAIN PROTEIN (AFU_ORTHOLOGUE AFUA_4G00730)"/>
    <property type="match status" value="1"/>
</dbReference>
<dbReference type="Gene3D" id="1.20.120.520">
    <property type="entry name" value="nmb1532 protein domain like"/>
    <property type="match status" value="1"/>
</dbReference>
<feature type="domain" description="Hemerythrin-like" evidence="2">
    <location>
        <begin position="198"/>
        <end position="311"/>
    </location>
</feature>
<sequence>MVKTLEDTKRQAIAMKLADLKALQKLIVENDEKLASSINDGEIRDRLRSMLEDDRKNLGIIETTIVQYGNPGEASSTVQKLVEKTQGMMSGNELNTYEKVAQHELLKHSQVMSGLIIHKAGQVVGADVQAAIAPLNAVNFENRAHQEQLKGVLEILGTRELTGMEPDQSVWGRVQDAVAALTGVFGGPASHAKEDINITEIITMDHRKTDTLFMEIANSNDPQKLQEYFGQLFKDLTAHAEAEEEIVYPAVRSYYPDTQELYDEQSEMKRMLAEIKALSPSAPEFKQKIDQLKNMVQHHVREEENDMFPKLRQNFSEQQMQELSDQFKKAKARIQQKMAS</sequence>
<proteinExistence type="predicted"/>
<dbReference type="RefSeq" id="WP_069965863.1">
    <property type="nucleotide sequence ID" value="NZ_CM124774.1"/>
</dbReference>
<dbReference type="InterPro" id="IPR012312">
    <property type="entry name" value="Hemerythrin-like"/>
</dbReference>
<organism evidence="3">
    <name type="scientific">Desertifilum tharense IPPAS B-1220</name>
    <dbReference type="NCBI Taxonomy" id="1781255"/>
    <lineage>
        <taxon>Bacteria</taxon>
        <taxon>Bacillati</taxon>
        <taxon>Cyanobacteriota</taxon>
        <taxon>Cyanophyceae</taxon>
        <taxon>Desertifilales</taxon>
        <taxon>Desertifilaceae</taxon>
        <taxon>Desertifilum</taxon>
    </lineage>
</organism>
<dbReference type="OrthoDB" id="509872at2"/>
<comment type="caution">
    <text evidence="3">The sequence shown here is derived from an EMBL/GenBank/DDBJ whole genome shotgun (WGS) entry which is preliminary data.</text>
</comment>
<evidence type="ECO:0000313" key="3">
    <source>
        <dbReference type="EMBL" id="OEJ76510.1"/>
    </source>
</evidence>
<feature type="coiled-coil region" evidence="1">
    <location>
        <begin position="313"/>
        <end position="340"/>
    </location>
</feature>
<protein>
    <submittedName>
        <fullName evidence="3">DNA nickase</fullName>
    </submittedName>
</protein>
<dbReference type="AlphaFoldDB" id="A0A1E5QPC7"/>
<dbReference type="STRING" id="1781255.BH720_03960"/>
<reference evidence="3" key="1">
    <citation type="submission" date="2016-09" db="EMBL/GenBank/DDBJ databases">
        <title>Draft genome of thermotolerant cyanobacterium Desertifilum sp. strain IPPAS B-1220.</title>
        <authorList>
            <person name="Sinetova M.A."/>
            <person name="Bolakhan K."/>
            <person name="Zayadan B.K."/>
            <person name="Mironov K.S."/>
            <person name="Ustinova V."/>
            <person name="Kupriyanova E.V."/>
            <person name="Sidorov R.A."/>
            <person name="Skrypnik A.N."/>
            <person name="Gogoleva N.E."/>
            <person name="Gogolev Y.V."/>
            <person name="Los D.A."/>
        </authorList>
    </citation>
    <scope>NUCLEOTIDE SEQUENCE [LARGE SCALE GENOMIC DNA]</scope>
    <source>
        <strain evidence="3">IPPAS B-1220</strain>
    </source>
</reference>
<gene>
    <name evidence="3" type="ORF">BH720_03960</name>
</gene>
<dbReference type="CDD" id="cd12108">
    <property type="entry name" value="Hr-like"/>
    <property type="match status" value="1"/>
</dbReference>
<dbReference type="PANTHER" id="PTHR35585:SF1">
    <property type="entry name" value="HHE DOMAIN PROTEIN (AFU_ORTHOLOGUE AFUA_4G00730)"/>
    <property type="match status" value="1"/>
</dbReference>